<sequence length="141" mass="15699">MMEPPRLTWHRDSILPYASLSHTLHRACALNGLWPRQLALMAADWDHHGRHRPAYGIDRERLAALVGESSEKFQMVNARRSAGLPAARPLRRRRQSLPPLPGGRISLRPVCAALAAGLSDPRSALRAECRKRVASTVCTLQ</sequence>
<geneLocation type="plasmid" evidence="1">
    <name>I</name>
</geneLocation>
<dbReference type="EMBL" id="LT984809">
    <property type="protein sequence ID" value="SPD48718.1"/>
    <property type="molecule type" value="Genomic_DNA"/>
</dbReference>
<protein>
    <submittedName>
        <fullName evidence="1">Uncharacterized protein</fullName>
    </submittedName>
</protein>
<evidence type="ECO:0000313" key="1">
    <source>
        <dbReference type="EMBL" id="SPD48718.1"/>
    </source>
</evidence>
<keyword evidence="1" id="KW-0614">Plasmid</keyword>
<proteinExistence type="predicted"/>
<name>A0A375HCU7_9BURK</name>
<accession>A0A375HCU7</accession>
<reference evidence="1" key="1">
    <citation type="submission" date="2018-01" db="EMBL/GenBank/DDBJ databases">
        <authorList>
            <person name="Gaut B.S."/>
            <person name="Morton B.R."/>
            <person name="Clegg M.T."/>
            <person name="Duvall M.R."/>
        </authorList>
    </citation>
    <scope>NUCLEOTIDE SEQUENCE</scope>
    <source>
        <strain evidence="1">Cupriavidus taiwanensis STM 8555</strain>
    </source>
</reference>
<dbReference type="AlphaFoldDB" id="A0A375HCU7"/>
<organism evidence="1">
    <name type="scientific">Cupriavidus taiwanensis</name>
    <dbReference type="NCBI Taxonomy" id="164546"/>
    <lineage>
        <taxon>Bacteria</taxon>
        <taxon>Pseudomonadati</taxon>
        <taxon>Pseudomonadota</taxon>
        <taxon>Betaproteobacteria</taxon>
        <taxon>Burkholderiales</taxon>
        <taxon>Burkholderiaceae</taxon>
        <taxon>Cupriavidus</taxon>
    </lineage>
</organism>
<gene>
    <name evidence="1" type="ORF">CBM2612_P0063</name>
</gene>